<organism evidence="8 9">
    <name type="scientific">Jiulongibacter sediminis</name>
    <dbReference type="NCBI Taxonomy" id="1605367"/>
    <lineage>
        <taxon>Bacteria</taxon>
        <taxon>Pseudomonadati</taxon>
        <taxon>Bacteroidota</taxon>
        <taxon>Cytophagia</taxon>
        <taxon>Cytophagales</taxon>
        <taxon>Leadbetterellaceae</taxon>
        <taxon>Jiulongibacter</taxon>
    </lineage>
</organism>
<proteinExistence type="predicted"/>
<dbReference type="STRING" id="1605367.AFM12_05985"/>
<dbReference type="SMART" id="SM00448">
    <property type="entry name" value="REC"/>
    <property type="match status" value="1"/>
</dbReference>
<feature type="modified residue" description="4-aspartylphosphate" evidence="6">
    <location>
        <position position="51"/>
    </location>
</feature>
<dbReference type="Gene3D" id="3.40.50.2300">
    <property type="match status" value="1"/>
</dbReference>
<evidence type="ECO:0000256" key="3">
    <source>
        <dbReference type="ARBA" id="ARBA00023015"/>
    </source>
</evidence>
<dbReference type="GO" id="GO:0005829">
    <property type="term" value="C:cytosol"/>
    <property type="evidence" value="ECO:0007669"/>
    <property type="project" value="TreeGrafter"/>
</dbReference>
<dbReference type="GO" id="GO:0000976">
    <property type="term" value="F:transcription cis-regulatory region binding"/>
    <property type="evidence" value="ECO:0007669"/>
    <property type="project" value="TreeGrafter"/>
</dbReference>
<dbReference type="GO" id="GO:0032993">
    <property type="term" value="C:protein-DNA complex"/>
    <property type="evidence" value="ECO:0007669"/>
    <property type="project" value="TreeGrafter"/>
</dbReference>
<gene>
    <name evidence="8" type="ORF">AFM12_05985</name>
</gene>
<dbReference type="PANTHER" id="PTHR48111">
    <property type="entry name" value="REGULATOR OF RPOS"/>
    <property type="match status" value="1"/>
</dbReference>
<keyword evidence="1 6" id="KW-0597">Phosphoprotein</keyword>
<dbReference type="GO" id="GO:0006355">
    <property type="term" value="P:regulation of DNA-templated transcription"/>
    <property type="evidence" value="ECO:0007669"/>
    <property type="project" value="TreeGrafter"/>
</dbReference>
<name>A0A0P7C755_9BACT</name>
<comment type="caution">
    <text evidence="8">The sequence shown here is derived from an EMBL/GenBank/DDBJ whole genome shotgun (WGS) entry which is preliminary data.</text>
</comment>
<dbReference type="Pfam" id="PF00072">
    <property type="entry name" value="Response_reg"/>
    <property type="match status" value="1"/>
</dbReference>
<dbReference type="AlphaFoldDB" id="A0A0P7C755"/>
<keyword evidence="4" id="KW-0238">DNA-binding</keyword>
<reference evidence="8 9" key="1">
    <citation type="submission" date="2015-07" db="EMBL/GenBank/DDBJ databases">
        <title>The draft genome sequence of Leadbetterella sp. JN14-9.</title>
        <authorList>
            <person name="Liu Y."/>
            <person name="Du J."/>
            <person name="Shao Z."/>
        </authorList>
    </citation>
    <scope>NUCLEOTIDE SEQUENCE [LARGE SCALE GENOMIC DNA]</scope>
    <source>
        <strain evidence="8 9">JN14-9</strain>
    </source>
</reference>
<evidence type="ECO:0000313" key="9">
    <source>
        <dbReference type="Proteomes" id="UP000050454"/>
    </source>
</evidence>
<evidence type="ECO:0000256" key="2">
    <source>
        <dbReference type="ARBA" id="ARBA00023012"/>
    </source>
</evidence>
<dbReference type="OrthoDB" id="9789181at2"/>
<sequence length="125" mass="14206">MKIYVFEDEALLLKSLEFRLSKEGYDVNCFSNGLEAKQKLQEELPDLIITDIMMPFLNGLELISFVRNDLKSQVPIIVLSAAGLEKTVLEAFNLGADDFVSKPFSPNELLIRIKKMSHRIKISVM</sequence>
<dbReference type="PANTHER" id="PTHR48111:SF1">
    <property type="entry name" value="TWO-COMPONENT RESPONSE REGULATOR ORR33"/>
    <property type="match status" value="1"/>
</dbReference>
<feature type="domain" description="Response regulatory" evidence="7">
    <location>
        <begin position="2"/>
        <end position="117"/>
    </location>
</feature>
<evidence type="ECO:0000256" key="6">
    <source>
        <dbReference type="PROSITE-ProRule" id="PRU00169"/>
    </source>
</evidence>
<dbReference type="InterPro" id="IPR011006">
    <property type="entry name" value="CheY-like_superfamily"/>
</dbReference>
<evidence type="ECO:0000259" key="7">
    <source>
        <dbReference type="PROSITE" id="PS50110"/>
    </source>
</evidence>
<dbReference type="InterPro" id="IPR001789">
    <property type="entry name" value="Sig_transdc_resp-reg_receiver"/>
</dbReference>
<evidence type="ECO:0000256" key="5">
    <source>
        <dbReference type="ARBA" id="ARBA00023163"/>
    </source>
</evidence>
<evidence type="ECO:0000313" key="8">
    <source>
        <dbReference type="EMBL" id="KPM48211.1"/>
    </source>
</evidence>
<protein>
    <submittedName>
        <fullName evidence="8">Transcriptional regulator</fullName>
    </submittedName>
</protein>
<dbReference type="PROSITE" id="PS50110">
    <property type="entry name" value="RESPONSE_REGULATORY"/>
    <property type="match status" value="1"/>
</dbReference>
<keyword evidence="3" id="KW-0805">Transcription regulation</keyword>
<evidence type="ECO:0000256" key="4">
    <source>
        <dbReference type="ARBA" id="ARBA00023125"/>
    </source>
</evidence>
<dbReference type="RefSeq" id="WP_055145278.1">
    <property type="nucleotide sequence ID" value="NZ_CAKZPM010000034.1"/>
</dbReference>
<dbReference type="SUPFAM" id="SSF52172">
    <property type="entry name" value="CheY-like"/>
    <property type="match status" value="1"/>
</dbReference>
<accession>A0A0P7C755</accession>
<dbReference type="CDD" id="cd17574">
    <property type="entry name" value="REC_OmpR"/>
    <property type="match status" value="1"/>
</dbReference>
<dbReference type="GO" id="GO:0000156">
    <property type="term" value="F:phosphorelay response regulator activity"/>
    <property type="evidence" value="ECO:0007669"/>
    <property type="project" value="TreeGrafter"/>
</dbReference>
<keyword evidence="9" id="KW-1185">Reference proteome</keyword>
<dbReference type="Proteomes" id="UP000050454">
    <property type="component" value="Unassembled WGS sequence"/>
</dbReference>
<dbReference type="EMBL" id="LGTQ01000006">
    <property type="protein sequence ID" value="KPM48211.1"/>
    <property type="molecule type" value="Genomic_DNA"/>
</dbReference>
<keyword evidence="5" id="KW-0804">Transcription</keyword>
<keyword evidence="2" id="KW-0902">Two-component regulatory system</keyword>
<dbReference type="InterPro" id="IPR039420">
    <property type="entry name" value="WalR-like"/>
</dbReference>
<evidence type="ECO:0000256" key="1">
    <source>
        <dbReference type="ARBA" id="ARBA00022553"/>
    </source>
</evidence>